<evidence type="ECO:0000256" key="5">
    <source>
        <dbReference type="ARBA" id="ARBA00022692"/>
    </source>
</evidence>
<evidence type="ECO:0000256" key="1">
    <source>
        <dbReference type="ARBA" id="ARBA00004232"/>
    </source>
</evidence>
<evidence type="ECO:0008006" key="16">
    <source>
        <dbReference type="Google" id="ProtNLM"/>
    </source>
</evidence>
<dbReference type="OrthoDB" id="67850at2759"/>
<evidence type="ECO:0000256" key="2">
    <source>
        <dbReference type="ARBA" id="ARBA00004567"/>
    </source>
</evidence>
<evidence type="ECO:0000256" key="10">
    <source>
        <dbReference type="ARBA" id="ARBA00023132"/>
    </source>
</evidence>
<dbReference type="GO" id="GO:0006999">
    <property type="term" value="P:nuclear pore organization"/>
    <property type="evidence" value="ECO:0007669"/>
    <property type="project" value="TreeGrafter"/>
</dbReference>
<evidence type="ECO:0000256" key="8">
    <source>
        <dbReference type="ARBA" id="ARBA00022989"/>
    </source>
</evidence>
<gene>
    <name evidence="14" type="ORF">Poli38472_000814</name>
</gene>
<feature type="transmembrane region" description="Helical" evidence="13">
    <location>
        <begin position="143"/>
        <end position="166"/>
    </location>
</feature>
<evidence type="ECO:0000256" key="3">
    <source>
        <dbReference type="ARBA" id="ARBA00005760"/>
    </source>
</evidence>
<comment type="similarity">
    <text evidence="3">Belongs to the NDC1 family.</text>
</comment>
<keyword evidence="12" id="KW-0539">Nucleus</keyword>
<dbReference type="GO" id="GO:0030674">
    <property type="term" value="F:protein-macromolecule adaptor activity"/>
    <property type="evidence" value="ECO:0007669"/>
    <property type="project" value="TreeGrafter"/>
</dbReference>
<dbReference type="GO" id="GO:0031965">
    <property type="term" value="C:nuclear membrane"/>
    <property type="evidence" value="ECO:0007669"/>
    <property type="project" value="UniProtKB-SubCell"/>
</dbReference>
<dbReference type="InterPro" id="IPR019049">
    <property type="entry name" value="Nucleoporin_prot_Ndc1/Nup"/>
</dbReference>
<evidence type="ECO:0000256" key="6">
    <source>
        <dbReference type="ARBA" id="ARBA00022816"/>
    </source>
</evidence>
<dbReference type="GO" id="GO:0015031">
    <property type="term" value="P:protein transport"/>
    <property type="evidence" value="ECO:0007669"/>
    <property type="project" value="UniProtKB-KW"/>
</dbReference>
<keyword evidence="7" id="KW-0653">Protein transport</keyword>
<evidence type="ECO:0000256" key="12">
    <source>
        <dbReference type="ARBA" id="ARBA00023242"/>
    </source>
</evidence>
<dbReference type="GO" id="GO:0070762">
    <property type="term" value="C:nuclear pore transmembrane ring"/>
    <property type="evidence" value="ECO:0007669"/>
    <property type="project" value="TreeGrafter"/>
</dbReference>
<proteinExistence type="inferred from homology"/>
<evidence type="ECO:0000256" key="4">
    <source>
        <dbReference type="ARBA" id="ARBA00022448"/>
    </source>
</evidence>
<evidence type="ECO:0000256" key="7">
    <source>
        <dbReference type="ARBA" id="ARBA00022927"/>
    </source>
</evidence>
<comment type="subcellular location">
    <subcellularLocation>
        <location evidence="1">Nucleus membrane</location>
        <topology evidence="1">Multi-pass membrane protein</topology>
    </subcellularLocation>
    <subcellularLocation>
        <location evidence="2">Nucleus</location>
        <location evidence="2">Nuclear pore complex</location>
    </subcellularLocation>
</comment>
<keyword evidence="4" id="KW-0813">Transport</keyword>
<dbReference type="AlphaFoldDB" id="A0A8K1CCL7"/>
<evidence type="ECO:0000256" key="11">
    <source>
        <dbReference type="ARBA" id="ARBA00023136"/>
    </source>
</evidence>
<evidence type="ECO:0000313" key="14">
    <source>
        <dbReference type="EMBL" id="TMW60772.1"/>
    </source>
</evidence>
<dbReference type="PANTHER" id="PTHR13269">
    <property type="entry name" value="NUCLEOPORIN NDC1"/>
    <property type="match status" value="1"/>
</dbReference>
<keyword evidence="15" id="KW-1185">Reference proteome</keyword>
<dbReference type="EMBL" id="SPLM01000108">
    <property type="protein sequence ID" value="TMW60772.1"/>
    <property type="molecule type" value="Genomic_DNA"/>
</dbReference>
<dbReference type="GO" id="GO:0051028">
    <property type="term" value="P:mRNA transport"/>
    <property type="evidence" value="ECO:0007669"/>
    <property type="project" value="UniProtKB-KW"/>
</dbReference>
<sequence>MGFVHALEVLHAVLKVSDAPTQRRGLSDTLELPFPHLQQRLQQSLRGVVLVGLFAVTLPLALSCVHVLPNPTFVFPGFVLFGLTTAILAALALVQLLLRYVMLPSPSRSFLSDQNSAVYGWVQTTICVVVEIAARLYQEPQLLVLFTLSIFHSWLWKSIVSLIFVASADIVDEVDQQFGTFAFVGGVVSFVSFVWLQERLDVDPFVLDPRSVLETALLRDSIRALRRGGLVWILGRALLFVTQSDSVTIFGFRYHRALFQITSNTIESFALLSTASIFRILLFRANYKALENVTSGGNLWDTLAAPRDGDQWFVDSLFAEHLAISSQSITPLSEQYIIALKTRMDHVVKTIAGKKVQGAPATFEHVACLEKLFKFTNLSVLTKFDVACRRSLYGSEKRWMSFVEVTTAVLDSFTLSMQLLNTVPERKNAGQEEEIAKLEKSLPNLVNFVLGNAHVHPLLLLDAHPHLSNLRISSSAIKSKVRYFVESRAQFAIRRFLIEEARRRVFVQAAVVQACQQVLCHLVSASRTEDVQGNVQHSVPAILSSLVECRGALESYIDMSSKIGNNGDIYVAYASALARGLDKGIYRITDAFYNELGSFGFAPNVKQALESYVSFSK</sequence>
<dbReference type="Pfam" id="PF09531">
    <property type="entry name" value="Ndc1_Nup"/>
    <property type="match status" value="1"/>
</dbReference>
<reference evidence="14" key="1">
    <citation type="submission" date="2019-03" db="EMBL/GenBank/DDBJ databases">
        <title>Long read genome sequence of the mycoparasitic Pythium oligandrum ATCC 38472 isolated from sugarbeet rhizosphere.</title>
        <authorList>
            <person name="Gaulin E."/>
        </authorList>
    </citation>
    <scope>NUCLEOTIDE SEQUENCE</scope>
    <source>
        <strain evidence="14">ATCC 38472_TT</strain>
    </source>
</reference>
<keyword evidence="10" id="KW-0906">Nuclear pore complex</keyword>
<name>A0A8K1CCL7_PYTOL</name>
<comment type="caution">
    <text evidence="14">The sequence shown here is derived from an EMBL/GenBank/DDBJ whole genome shotgun (WGS) entry which is preliminary data.</text>
</comment>
<keyword evidence="11 13" id="KW-0472">Membrane</keyword>
<evidence type="ECO:0000256" key="13">
    <source>
        <dbReference type="SAM" id="Phobius"/>
    </source>
</evidence>
<keyword evidence="5 13" id="KW-0812">Transmembrane</keyword>
<organism evidence="14 15">
    <name type="scientific">Pythium oligandrum</name>
    <name type="common">Mycoparasitic fungus</name>
    <dbReference type="NCBI Taxonomy" id="41045"/>
    <lineage>
        <taxon>Eukaryota</taxon>
        <taxon>Sar</taxon>
        <taxon>Stramenopiles</taxon>
        <taxon>Oomycota</taxon>
        <taxon>Peronosporomycetes</taxon>
        <taxon>Pythiales</taxon>
        <taxon>Pythiaceae</taxon>
        <taxon>Pythium</taxon>
    </lineage>
</organism>
<accession>A0A8K1CCL7</accession>
<evidence type="ECO:0000313" key="15">
    <source>
        <dbReference type="Proteomes" id="UP000794436"/>
    </source>
</evidence>
<evidence type="ECO:0000256" key="9">
    <source>
        <dbReference type="ARBA" id="ARBA00023010"/>
    </source>
</evidence>
<dbReference type="Proteomes" id="UP000794436">
    <property type="component" value="Unassembled WGS sequence"/>
</dbReference>
<feature type="transmembrane region" description="Helical" evidence="13">
    <location>
        <begin position="47"/>
        <end position="68"/>
    </location>
</feature>
<feature type="transmembrane region" description="Helical" evidence="13">
    <location>
        <begin position="178"/>
        <end position="196"/>
    </location>
</feature>
<keyword evidence="8 13" id="KW-1133">Transmembrane helix</keyword>
<keyword evidence="6" id="KW-0509">mRNA transport</keyword>
<keyword evidence="9" id="KW-0811">Translocation</keyword>
<feature type="transmembrane region" description="Helical" evidence="13">
    <location>
        <begin position="74"/>
        <end position="98"/>
    </location>
</feature>
<protein>
    <recommendedName>
        <fullName evidence="16">Nucleoporin protein Ndc1-Nup</fullName>
    </recommendedName>
</protein>
<dbReference type="PANTHER" id="PTHR13269:SF6">
    <property type="entry name" value="NUCLEOPORIN NDC1"/>
    <property type="match status" value="1"/>
</dbReference>